<feature type="compositionally biased region" description="Low complexity" evidence="2">
    <location>
        <begin position="88"/>
        <end position="98"/>
    </location>
</feature>
<reference evidence="3 4" key="1">
    <citation type="journal article" date="2012" name="Genome Biol.">
        <title>Genome and low-iron response of an oceanic diatom adapted to chronic iron limitation.</title>
        <authorList>
            <person name="Lommer M."/>
            <person name="Specht M."/>
            <person name="Roy A.S."/>
            <person name="Kraemer L."/>
            <person name="Andreson R."/>
            <person name="Gutowska M.A."/>
            <person name="Wolf J."/>
            <person name="Bergner S.V."/>
            <person name="Schilhabel M.B."/>
            <person name="Klostermeier U.C."/>
            <person name="Beiko R.G."/>
            <person name="Rosenstiel P."/>
            <person name="Hippler M."/>
            <person name="Laroche J."/>
        </authorList>
    </citation>
    <scope>NUCLEOTIDE SEQUENCE [LARGE SCALE GENOMIC DNA]</scope>
    <source>
        <strain evidence="3 4">CCMP1005</strain>
    </source>
</reference>
<dbReference type="InterPro" id="IPR032675">
    <property type="entry name" value="LRR_dom_sf"/>
</dbReference>
<evidence type="ECO:0000313" key="3">
    <source>
        <dbReference type="EMBL" id="EJK51061.1"/>
    </source>
</evidence>
<feature type="region of interest" description="Disordered" evidence="2">
    <location>
        <begin position="71"/>
        <end position="153"/>
    </location>
</feature>
<comment type="caution">
    <text evidence="3">The sequence shown here is derived from an EMBL/GenBank/DDBJ whole genome shotgun (WGS) entry which is preliminary data.</text>
</comment>
<evidence type="ECO:0000313" key="4">
    <source>
        <dbReference type="Proteomes" id="UP000266841"/>
    </source>
</evidence>
<dbReference type="Proteomes" id="UP000266841">
    <property type="component" value="Unassembled WGS sequence"/>
</dbReference>
<proteinExistence type="predicted"/>
<accession>K0RQB8</accession>
<feature type="non-terminal residue" evidence="3">
    <location>
        <position position="522"/>
    </location>
</feature>
<organism evidence="3 4">
    <name type="scientific">Thalassiosira oceanica</name>
    <name type="common">Marine diatom</name>
    <dbReference type="NCBI Taxonomy" id="159749"/>
    <lineage>
        <taxon>Eukaryota</taxon>
        <taxon>Sar</taxon>
        <taxon>Stramenopiles</taxon>
        <taxon>Ochrophyta</taxon>
        <taxon>Bacillariophyta</taxon>
        <taxon>Coscinodiscophyceae</taxon>
        <taxon>Thalassiosirophycidae</taxon>
        <taxon>Thalassiosirales</taxon>
        <taxon>Thalassiosiraceae</taxon>
        <taxon>Thalassiosira</taxon>
    </lineage>
</organism>
<feature type="compositionally biased region" description="Basic and acidic residues" evidence="2">
    <location>
        <begin position="134"/>
        <end position="153"/>
    </location>
</feature>
<dbReference type="Gene3D" id="3.80.10.10">
    <property type="entry name" value="Ribonuclease Inhibitor"/>
    <property type="match status" value="1"/>
</dbReference>
<keyword evidence="4" id="KW-1185">Reference proteome</keyword>
<dbReference type="SUPFAM" id="SSF52047">
    <property type="entry name" value="RNI-like"/>
    <property type="match status" value="1"/>
</dbReference>
<feature type="coiled-coil region" evidence="1">
    <location>
        <begin position="206"/>
        <end position="290"/>
    </location>
</feature>
<gene>
    <name evidence="3" type="ORF">THAOC_29804</name>
</gene>
<evidence type="ECO:0000256" key="1">
    <source>
        <dbReference type="SAM" id="Coils"/>
    </source>
</evidence>
<sequence>MNGDLNTKPLQGELWRKFMGRAQNCSPDLPPDAIHTIPACPPPSPGSLQECVGDTAMKKVSWADVVAGKRADSRNGLGSSSTGEPPTRSQQSVSSVMVSRRRDAEGRALVSSSSSRLISRQGHGPGAVGTCTGAERKHDAHGRGKRGRGEDEGCRRTAIAVSEETHRSVVKGTSEMSLEYAGKRQRVDGDGFAGAVDPAKTSATSSADLESMMKQALGRIDSLERRHEEMKTSMGRENRALREGICRLTEDNKASQASMERQIEDLRDDIETLKSKNKALKWSLERLASKVQEDWEYPVAIQPDEYWQNKGYEDEAIEYLKEGFFEELKEAVSQLEHGVCEIVTVCFVHHDEDLMPHWNVLFRSFEHINPYGEGVALYLRSIELNEEMMRQICNHIRYRNISRVEFRDNAFANMRDAISELGKSLKSRKLKSLEWLQNRIESTEDMNLFTRVLTHSNAVDKLTFTSNGNGNAQALLAGVDFSRYKVLNLFGNDLRTNGQTDISDLIAINSPLEELDLYYNRL</sequence>
<evidence type="ECO:0000256" key="2">
    <source>
        <dbReference type="SAM" id="MobiDB-lite"/>
    </source>
</evidence>
<dbReference type="eggNOG" id="ENOG502SERJ">
    <property type="taxonomic scope" value="Eukaryota"/>
</dbReference>
<keyword evidence="1" id="KW-0175">Coiled coil</keyword>
<dbReference type="AlphaFoldDB" id="K0RQB8"/>
<dbReference type="EMBL" id="AGNL01042284">
    <property type="protein sequence ID" value="EJK51061.1"/>
    <property type="molecule type" value="Genomic_DNA"/>
</dbReference>
<name>K0RQB8_THAOC</name>
<protein>
    <submittedName>
        <fullName evidence="3">Uncharacterized protein</fullName>
    </submittedName>
</protein>